<feature type="transmembrane region" description="Helical" evidence="7">
    <location>
        <begin position="127"/>
        <end position="155"/>
    </location>
</feature>
<comment type="similarity">
    <text evidence="7">Belongs to the binding-protein-dependent transport system permease family.</text>
</comment>
<keyword evidence="6 7" id="KW-0472">Membrane</keyword>
<name>A0ABZ1BNT7_9FIRM</name>
<comment type="subcellular location">
    <subcellularLocation>
        <location evidence="1 7">Cell membrane</location>
        <topology evidence="1 7">Multi-pass membrane protein</topology>
    </subcellularLocation>
</comment>
<feature type="transmembrane region" description="Helical" evidence="7">
    <location>
        <begin position="176"/>
        <end position="194"/>
    </location>
</feature>
<evidence type="ECO:0000256" key="5">
    <source>
        <dbReference type="ARBA" id="ARBA00022989"/>
    </source>
</evidence>
<keyword evidence="3" id="KW-1003">Cell membrane</keyword>
<evidence type="ECO:0000259" key="8">
    <source>
        <dbReference type="PROSITE" id="PS50928"/>
    </source>
</evidence>
<dbReference type="InterPro" id="IPR000515">
    <property type="entry name" value="MetI-like"/>
</dbReference>
<dbReference type="CDD" id="cd06261">
    <property type="entry name" value="TM_PBP2"/>
    <property type="match status" value="1"/>
</dbReference>
<dbReference type="Pfam" id="PF00528">
    <property type="entry name" value="BPD_transp_1"/>
    <property type="match status" value="1"/>
</dbReference>
<evidence type="ECO:0000313" key="9">
    <source>
        <dbReference type="EMBL" id="WRP14500.1"/>
    </source>
</evidence>
<dbReference type="PANTHER" id="PTHR30614:SF41">
    <property type="entry name" value="INNER MEMBRANE AMINO-ACID ABC TRANSPORTER PERMEASE PROTEIN YHDY"/>
    <property type="match status" value="1"/>
</dbReference>
<evidence type="ECO:0000256" key="4">
    <source>
        <dbReference type="ARBA" id="ARBA00022692"/>
    </source>
</evidence>
<feature type="domain" description="ABC transmembrane type-1" evidence="8">
    <location>
        <begin position="131"/>
        <end position="324"/>
    </location>
</feature>
<dbReference type="EMBL" id="CP141614">
    <property type="protein sequence ID" value="WRP14500.1"/>
    <property type="molecule type" value="Genomic_DNA"/>
</dbReference>
<accession>A0ABZ1BNT7</accession>
<evidence type="ECO:0000313" key="10">
    <source>
        <dbReference type="Proteomes" id="UP001333102"/>
    </source>
</evidence>
<feature type="transmembrane region" description="Helical" evidence="7">
    <location>
        <begin position="66"/>
        <end position="88"/>
    </location>
</feature>
<gene>
    <name evidence="9" type="ORF">VLY81_13945</name>
</gene>
<keyword evidence="5 7" id="KW-1133">Transmembrane helix</keyword>
<dbReference type="Gene3D" id="1.10.3720.10">
    <property type="entry name" value="MetI-like"/>
    <property type="match status" value="1"/>
</dbReference>
<evidence type="ECO:0000256" key="3">
    <source>
        <dbReference type="ARBA" id="ARBA00022475"/>
    </source>
</evidence>
<keyword evidence="10" id="KW-1185">Reference proteome</keyword>
<keyword evidence="4 7" id="KW-0812">Transmembrane</keyword>
<keyword evidence="2 7" id="KW-0813">Transport</keyword>
<reference evidence="10" key="1">
    <citation type="submission" date="2023-12" db="EMBL/GenBank/DDBJ databases">
        <title>Novel isolates from deep terrestrial aquifers shed light on the physiology and ecology of the class Limnochordia.</title>
        <authorList>
            <person name="Karnachuk O.V."/>
            <person name="Lukina A.P."/>
            <person name="Avakyan M.R."/>
            <person name="Kadnikov V."/>
            <person name="Begmatov S."/>
            <person name="Beletsky A.V."/>
            <person name="Mardanov A.V."/>
            <person name="Ravin N.V."/>
        </authorList>
    </citation>
    <scope>NUCLEOTIDE SEQUENCE [LARGE SCALE GENOMIC DNA]</scope>
    <source>
        <strain evidence="10">LN</strain>
    </source>
</reference>
<dbReference type="PANTHER" id="PTHR30614">
    <property type="entry name" value="MEMBRANE COMPONENT OF AMINO ACID ABC TRANSPORTER"/>
    <property type="match status" value="1"/>
</dbReference>
<dbReference type="PROSITE" id="PS50928">
    <property type="entry name" value="ABC_TM1"/>
    <property type="match status" value="1"/>
</dbReference>
<dbReference type="RefSeq" id="WP_324668841.1">
    <property type="nucleotide sequence ID" value="NZ_CP141614.1"/>
</dbReference>
<evidence type="ECO:0000256" key="7">
    <source>
        <dbReference type="RuleBase" id="RU363032"/>
    </source>
</evidence>
<dbReference type="InterPro" id="IPR010065">
    <property type="entry name" value="AA_ABC_transptr_permease_3TM"/>
</dbReference>
<dbReference type="SUPFAM" id="SSF161098">
    <property type="entry name" value="MetI-like"/>
    <property type="match status" value="1"/>
</dbReference>
<protein>
    <submittedName>
        <fullName evidence="9">Amino acid ABC transporter permease</fullName>
    </submittedName>
</protein>
<organism evidence="9 10">
    <name type="scientific">Geochorda subterranea</name>
    <dbReference type="NCBI Taxonomy" id="3109564"/>
    <lineage>
        <taxon>Bacteria</taxon>
        <taxon>Bacillati</taxon>
        <taxon>Bacillota</taxon>
        <taxon>Limnochordia</taxon>
        <taxon>Limnochordales</taxon>
        <taxon>Geochordaceae</taxon>
        <taxon>Geochorda</taxon>
    </lineage>
</organism>
<dbReference type="NCBIfam" id="TIGR01726">
    <property type="entry name" value="HEQRo_perm_3TM"/>
    <property type="match status" value="1"/>
</dbReference>
<dbReference type="InterPro" id="IPR035906">
    <property type="entry name" value="MetI-like_sf"/>
</dbReference>
<dbReference type="InterPro" id="IPR043429">
    <property type="entry name" value="ArtM/GltK/GlnP/TcyL/YhdX-like"/>
</dbReference>
<evidence type="ECO:0000256" key="2">
    <source>
        <dbReference type="ARBA" id="ARBA00022448"/>
    </source>
</evidence>
<sequence length="336" mass="36088">MGERPAWWQTLYSPWYNALLTLAAGAAVLAGGRAAIAWAVRWARWDVLWPNLRLLLVGTYPPDQVWRVQACVAGLALLAAATAAVRWLEARRGRPPWAERARLALGVAWVLSLPVVVGLLSGVRTSLWGGLLVTLLLAVGGIALSFPLGVLLALGRRSAWPVVRLLSTLYIEVVRGVPLVTVLFMAQILLPIFLPEVRLDRLLRALAGITAFSAAYLAEAVRGGLQGVPLGQYEAAHALGLSGAQVLRLVVLPQALRAVLPAVAGQFISLLKDTSLVAIMGIQDLLGVARSVLANPRWLGRQAEVYVFVGLVYWALTYSLSAASRRLEQRGAAGRG</sequence>
<dbReference type="Proteomes" id="UP001333102">
    <property type="component" value="Chromosome"/>
</dbReference>
<evidence type="ECO:0000256" key="6">
    <source>
        <dbReference type="ARBA" id="ARBA00023136"/>
    </source>
</evidence>
<proteinExistence type="inferred from homology"/>
<evidence type="ECO:0000256" key="1">
    <source>
        <dbReference type="ARBA" id="ARBA00004651"/>
    </source>
</evidence>
<feature type="transmembrane region" description="Helical" evidence="7">
    <location>
        <begin position="100"/>
        <end position="121"/>
    </location>
</feature>